<dbReference type="OMA" id="LPIHEHH"/>
<dbReference type="AlphaFoldDB" id="A0AA38GXM9"/>
<accession>A0AA38GXM9</accession>
<dbReference type="Pfam" id="PF00583">
    <property type="entry name" value="Acetyltransf_1"/>
    <property type="match status" value="1"/>
</dbReference>
<proteinExistence type="predicted"/>
<evidence type="ECO:0000313" key="4">
    <source>
        <dbReference type="Proteomes" id="UP000824469"/>
    </source>
</evidence>
<dbReference type="Gene3D" id="3.40.630.30">
    <property type="match status" value="1"/>
</dbReference>
<dbReference type="InterPro" id="IPR051556">
    <property type="entry name" value="N-term/lysine_N-AcTrnsfr"/>
</dbReference>
<evidence type="ECO:0000313" key="3">
    <source>
        <dbReference type="EMBL" id="KAH9330253.1"/>
    </source>
</evidence>
<comment type="caution">
    <text evidence="3">The sequence shown here is derived from an EMBL/GenBank/DDBJ whole genome shotgun (WGS) entry which is preliminary data.</text>
</comment>
<organism evidence="3 4">
    <name type="scientific">Taxus chinensis</name>
    <name type="common">Chinese yew</name>
    <name type="synonym">Taxus wallichiana var. chinensis</name>
    <dbReference type="NCBI Taxonomy" id="29808"/>
    <lineage>
        <taxon>Eukaryota</taxon>
        <taxon>Viridiplantae</taxon>
        <taxon>Streptophyta</taxon>
        <taxon>Embryophyta</taxon>
        <taxon>Tracheophyta</taxon>
        <taxon>Spermatophyta</taxon>
        <taxon>Pinopsida</taxon>
        <taxon>Pinidae</taxon>
        <taxon>Conifers II</taxon>
        <taxon>Cupressales</taxon>
        <taxon>Taxaceae</taxon>
        <taxon>Taxus</taxon>
    </lineage>
</organism>
<dbReference type="Proteomes" id="UP000824469">
    <property type="component" value="Unassembled WGS sequence"/>
</dbReference>
<keyword evidence="4" id="KW-1185">Reference proteome</keyword>
<name>A0AA38GXM9_TAXCH</name>
<dbReference type="SUPFAM" id="SSF55729">
    <property type="entry name" value="Acyl-CoA N-acyltransferases (Nat)"/>
    <property type="match status" value="1"/>
</dbReference>
<dbReference type="GO" id="GO:0031415">
    <property type="term" value="C:NatA complex"/>
    <property type="evidence" value="ECO:0007669"/>
    <property type="project" value="TreeGrafter"/>
</dbReference>
<dbReference type="PANTHER" id="PTHR42919">
    <property type="entry name" value="N-ALPHA-ACETYLTRANSFERASE"/>
    <property type="match status" value="1"/>
</dbReference>
<dbReference type="PANTHER" id="PTHR42919:SF20">
    <property type="entry name" value="GCN5-RELATED N-ACETYLTRANSFERASE 10, CHLOROPLASTIC"/>
    <property type="match status" value="1"/>
</dbReference>
<dbReference type="EMBL" id="JAHRHJ020000001">
    <property type="protein sequence ID" value="KAH9330253.1"/>
    <property type="molecule type" value="Genomic_DNA"/>
</dbReference>
<keyword evidence="1" id="KW-0472">Membrane</keyword>
<dbReference type="CDD" id="cd04301">
    <property type="entry name" value="NAT_SF"/>
    <property type="match status" value="1"/>
</dbReference>
<feature type="non-terminal residue" evidence="3">
    <location>
        <position position="219"/>
    </location>
</feature>
<dbReference type="GO" id="GO:0008080">
    <property type="term" value="F:N-acetyltransferase activity"/>
    <property type="evidence" value="ECO:0007669"/>
    <property type="project" value="TreeGrafter"/>
</dbReference>
<dbReference type="InterPro" id="IPR000182">
    <property type="entry name" value="GNAT_dom"/>
</dbReference>
<evidence type="ECO:0000259" key="2">
    <source>
        <dbReference type="PROSITE" id="PS51186"/>
    </source>
</evidence>
<feature type="domain" description="N-acetyltransferase" evidence="2">
    <location>
        <begin position="69"/>
        <end position="219"/>
    </location>
</feature>
<gene>
    <name evidence="3" type="ORF">KI387_002361</name>
</gene>
<dbReference type="GO" id="GO:0007064">
    <property type="term" value="P:mitotic sister chromatid cohesion"/>
    <property type="evidence" value="ECO:0007669"/>
    <property type="project" value="TreeGrafter"/>
</dbReference>
<evidence type="ECO:0000256" key="1">
    <source>
        <dbReference type="SAM" id="Phobius"/>
    </source>
</evidence>
<dbReference type="InterPro" id="IPR016181">
    <property type="entry name" value="Acyl_CoA_acyltransferase"/>
</dbReference>
<keyword evidence="1" id="KW-1133">Transmembrane helix</keyword>
<feature type="transmembrane region" description="Helical" evidence="1">
    <location>
        <begin position="160"/>
        <end position="179"/>
    </location>
</feature>
<sequence length="219" mass="25183">MTIRRRKGLQEARASTTEAAEEKELKYLASDYGWRVRFLTQEREEMDVVADIQSAAFYNPAPFWDGFFYMIFKAEVLGSLLYKLRNSPPDRYACLVAETGYDNMEHGMADKTKHKIVGVVDVTAYTDKDVLYHLGGAGEYLYVSGIAVGANYRRRKVATVLLKACDFIAFLWGFEYLVLRAYKDDDAARTLYSRAGYQVVYQDPPWTSVWIGRKQRVLM</sequence>
<reference evidence="3 4" key="1">
    <citation type="journal article" date="2021" name="Nat. Plants">
        <title>The Taxus genome provides insights into paclitaxel biosynthesis.</title>
        <authorList>
            <person name="Xiong X."/>
            <person name="Gou J."/>
            <person name="Liao Q."/>
            <person name="Li Y."/>
            <person name="Zhou Q."/>
            <person name="Bi G."/>
            <person name="Li C."/>
            <person name="Du R."/>
            <person name="Wang X."/>
            <person name="Sun T."/>
            <person name="Guo L."/>
            <person name="Liang H."/>
            <person name="Lu P."/>
            <person name="Wu Y."/>
            <person name="Zhang Z."/>
            <person name="Ro D.K."/>
            <person name="Shang Y."/>
            <person name="Huang S."/>
            <person name="Yan J."/>
        </authorList>
    </citation>
    <scope>NUCLEOTIDE SEQUENCE [LARGE SCALE GENOMIC DNA]</scope>
    <source>
        <strain evidence="3">Ta-2019</strain>
    </source>
</reference>
<protein>
    <recommendedName>
        <fullName evidence="2">N-acetyltransferase domain-containing protein</fullName>
    </recommendedName>
</protein>
<dbReference type="PROSITE" id="PS51186">
    <property type="entry name" value="GNAT"/>
    <property type="match status" value="1"/>
</dbReference>
<keyword evidence="1" id="KW-0812">Transmembrane</keyword>